<dbReference type="NCBIfam" id="TIGR02937">
    <property type="entry name" value="sigma70-ECF"/>
    <property type="match status" value="1"/>
</dbReference>
<dbReference type="InterPro" id="IPR014327">
    <property type="entry name" value="RNA_pol_sigma70_bacteroid"/>
</dbReference>
<evidence type="ECO:0000256" key="1">
    <source>
        <dbReference type="ARBA" id="ARBA00010641"/>
    </source>
</evidence>
<dbReference type="Gene3D" id="1.10.1740.10">
    <property type="match status" value="1"/>
</dbReference>
<dbReference type="STRING" id="1544798.LH29_01010"/>
<dbReference type="PANTHER" id="PTHR43133:SF46">
    <property type="entry name" value="RNA POLYMERASE SIGMA-70 FACTOR ECF SUBFAMILY"/>
    <property type="match status" value="1"/>
</dbReference>
<dbReference type="GO" id="GO:0006352">
    <property type="term" value="P:DNA-templated transcription initiation"/>
    <property type="evidence" value="ECO:0007669"/>
    <property type="project" value="InterPro"/>
</dbReference>
<dbReference type="SUPFAM" id="SSF88946">
    <property type="entry name" value="Sigma2 domain of RNA polymerase sigma factors"/>
    <property type="match status" value="1"/>
</dbReference>
<keyword evidence="4" id="KW-0804">Transcription</keyword>
<dbReference type="InterPro" id="IPR007627">
    <property type="entry name" value="RNA_pol_sigma70_r2"/>
</dbReference>
<keyword evidence="8" id="KW-1185">Reference proteome</keyword>
<evidence type="ECO:0008006" key="9">
    <source>
        <dbReference type="Google" id="ProtNLM"/>
    </source>
</evidence>
<dbReference type="InterPro" id="IPR013249">
    <property type="entry name" value="RNA_pol_sigma70_r4_t2"/>
</dbReference>
<protein>
    <recommendedName>
        <fullName evidence="9">HTH luxR-type domain-containing protein</fullName>
    </recommendedName>
</protein>
<proteinExistence type="inferred from homology"/>
<organism evidence="7 8">
    <name type="scientific">Draconibacterium sediminis</name>
    <dbReference type="NCBI Taxonomy" id="1544798"/>
    <lineage>
        <taxon>Bacteria</taxon>
        <taxon>Pseudomonadati</taxon>
        <taxon>Bacteroidota</taxon>
        <taxon>Bacteroidia</taxon>
        <taxon>Marinilabiliales</taxon>
        <taxon>Prolixibacteraceae</taxon>
        <taxon>Draconibacterium</taxon>
    </lineage>
</organism>
<dbReference type="RefSeq" id="WP_045025706.1">
    <property type="nucleotide sequence ID" value="NZ_JRHC01000001.1"/>
</dbReference>
<evidence type="ECO:0000256" key="2">
    <source>
        <dbReference type="ARBA" id="ARBA00023015"/>
    </source>
</evidence>
<gene>
    <name evidence="7" type="ORF">LH29_01010</name>
</gene>
<dbReference type="Gene3D" id="1.10.10.10">
    <property type="entry name" value="Winged helix-like DNA-binding domain superfamily/Winged helix DNA-binding domain"/>
    <property type="match status" value="1"/>
</dbReference>
<dbReference type="CDD" id="cd06171">
    <property type="entry name" value="Sigma70_r4"/>
    <property type="match status" value="1"/>
</dbReference>
<dbReference type="InterPro" id="IPR036388">
    <property type="entry name" value="WH-like_DNA-bd_sf"/>
</dbReference>
<dbReference type="InterPro" id="IPR014284">
    <property type="entry name" value="RNA_pol_sigma-70_dom"/>
</dbReference>
<dbReference type="InterPro" id="IPR039425">
    <property type="entry name" value="RNA_pol_sigma-70-like"/>
</dbReference>
<comment type="caution">
    <text evidence="7">The sequence shown here is derived from an EMBL/GenBank/DDBJ whole genome shotgun (WGS) entry which is preliminary data.</text>
</comment>
<keyword evidence="2" id="KW-0805">Transcription regulation</keyword>
<keyword evidence="3" id="KW-0731">Sigma factor</keyword>
<evidence type="ECO:0000256" key="3">
    <source>
        <dbReference type="ARBA" id="ARBA00023082"/>
    </source>
</evidence>
<dbReference type="Pfam" id="PF08281">
    <property type="entry name" value="Sigma70_r4_2"/>
    <property type="match status" value="1"/>
</dbReference>
<evidence type="ECO:0000313" key="8">
    <source>
        <dbReference type="Proteomes" id="UP000032544"/>
    </source>
</evidence>
<evidence type="ECO:0000313" key="7">
    <source>
        <dbReference type="EMBL" id="KJF44141.1"/>
    </source>
</evidence>
<dbReference type="SUPFAM" id="SSF88659">
    <property type="entry name" value="Sigma3 and sigma4 domains of RNA polymerase sigma factors"/>
    <property type="match status" value="1"/>
</dbReference>
<dbReference type="GO" id="GO:0003677">
    <property type="term" value="F:DNA binding"/>
    <property type="evidence" value="ECO:0007669"/>
    <property type="project" value="InterPro"/>
</dbReference>
<evidence type="ECO:0000256" key="4">
    <source>
        <dbReference type="ARBA" id="ARBA00023163"/>
    </source>
</evidence>
<dbReference type="GO" id="GO:0016987">
    <property type="term" value="F:sigma factor activity"/>
    <property type="evidence" value="ECO:0007669"/>
    <property type="project" value="UniProtKB-KW"/>
</dbReference>
<dbReference type="AlphaFoldDB" id="A0A0D8JC89"/>
<dbReference type="PANTHER" id="PTHR43133">
    <property type="entry name" value="RNA POLYMERASE ECF-TYPE SIGMA FACTO"/>
    <property type="match status" value="1"/>
</dbReference>
<evidence type="ECO:0000259" key="6">
    <source>
        <dbReference type="Pfam" id="PF08281"/>
    </source>
</evidence>
<feature type="domain" description="RNA polymerase sigma-70 region 2" evidence="5">
    <location>
        <begin position="24"/>
        <end position="88"/>
    </location>
</feature>
<dbReference type="InterPro" id="IPR013324">
    <property type="entry name" value="RNA_pol_sigma_r3/r4-like"/>
</dbReference>
<dbReference type="OrthoDB" id="9782991at2"/>
<dbReference type="EMBL" id="JRHC01000001">
    <property type="protein sequence ID" value="KJF44141.1"/>
    <property type="molecule type" value="Genomic_DNA"/>
</dbReference>
<dbReference type="NCBIfam" id="TIGR02985">
    <property type="entry name" value="Sig70_bacteroi1"/>
    <property type="match status" value="1"/>
</dbReference>
<comment type="similarity">
    <text evidence="1">Belongs to the sigma-70 factor family. ECF subfamily.</text>
</comment>
<evidence type="ECO:0000259" key="5">
    <source>
        <dbReference type="Pfam" id="PF04542"/>
    </source>
</evidence>
<dbReference type="InterPro" id="IPR013325">
    <property type="entry name" value="RNA_pol_sigma_r2"/>
</dbReference>
<feature type="domain" description="RNA polymerase sigma factor 70 region 4 type 2" evidence="6">
    <location>
        <begin position="121"/>
        <end position="171"/>
    </location>
</feature>
<dbReference type="Pfam" id="PF04542">
    <property type="entry name" value="Sigma70_r2"/>
    <property type="match status" value="1"/>
</dbReference>
<dbReference type="Proteomes" id="UP000032544">
    <property type="component" value="Unassembled WGS sequence"/>
</dbReference>
<name>A0A0D8JC89_9BACT</name>
<accession>A0A0D8JC89</accession>
<reference evidence="7 8" key="1">
    <citation type="submission" date="2014-09" db="EMBL/GenBank/DDBJ databases">
        <title>Draft Genome Sequence of Draconibacterium sp. JN14CK-3.</title>
        <authorList>
            <person name="Dong C."/>
            <person name="Lai Q."/>
            <person name="Shao Z."/>
        </authorList>
    </citation>
    <scope>NUCLEOTIDE SEQUENCE [LARGE SCALE GENOMIC DNA]</scope>
    <source>
        <strain evidence="7 8">JN14CK-3</strain>
    </source>
</reference>
<sequence length="193" mass="22871">MNSFEENNLFENIQQGDEKAFEKLFKLYYGYLCNFATKIIADDVAAEEIVQEFFVKFWERRADLKVETSLKNYLFRSVKNLCLNYIKHSNIKLLHAQKVIAESETNSFNNDYIEVDLAADIAKSIEELPEKRREIFRLSREEGLKYREIAEKLNISIKTVEAQMSLAIKSLRDKLKKYNTFIFYFFVSRTKNI</sequence>